<name>A0ABY0HC09_9PEZI</name>
<dbReference type="Pfam" id="PF01593">
    <property type="entry name" value="Amino_oxidase"/>
    <property type="match status" value="1"/>
</dbReference>
<gene>
    <name evidence="2" type="ORF">DL762_002917</name>
</gene>
<evidence type="ECO:0000259" key="1">
    <source>
        <dbReference type="Pfam" id="PF01593"/>
    </source>
</evidence>
<sequence>MIAIVAIILITWTPKKLTELSEVLRDDEATQDEPKEYKLCLVGAGIAGLYIALILDTLKINHISFEFFEASDSIGGRCFTFPEINVVKVKGGVNCPILFNDVRLLKSGVSPDWTTNPFDVDSVSNMYARRDPGSIMSEVRKEYFDALNENPAKGFEKLMEGGIEYLETFAGSTTSFNGAFSEYVIDSINVAAEKQLCIEGDVEVLSKNVWWKLRTKPQIKKKVTRIAREKTTSMLVGVEGESEDRRYDTVLCNPTLGCMQKMDLTSAQLNWGEKCAIRGLTYGPSTKVAIRFSRPWWITELRHHVGWLRVHRRAEPHLRLPVLQPSRRRSEPRSPTLRLLVEVRHAAYRLTRPPGFSSR</sequence>
<dbReference type="Pfam" id="PF13450">
    <property type="entry name" value="NAD_binding_8"/>
    <property type="match status" value="1"/>
</dbReference>
<dbReference type="InterPro" id="IPR036188">
    <property type="entry name" value="FAD/NAD-bd_sf"/>
</dbReference>
<dbReference type="InterPro" id="IPR050281">
    <property type="entry name" value="Flavin_monoamine_oxidase"/>
</dbReference>
<protein>
    <recommendedName>
        <fullName evidence="1">Amine oxidase domain-containing protein</fullName>
    </recommendedName>
</protein>
<dbReference type="SUPFAM" id="SSF51905">
    <property type="entry name" value="FAD/NAD(P)-binding domain"/>
    <property type="match status" value="1"/>
</dbReference>
<comment type="caution">
    <text evidence="2">The sequence shown here is derived from an EMBL/GenBank/DDBJ whole genome shotgun (WGS) entry which is preliminary data.</text>
</comment>
<dbReference type="Gene3D" id="3.50.50.60">
    <property type="entry name" value="FAD/NAD(P)-binding domain"/>
    <property type="match status" value="1"/>
</dbReference>
<organism evidence="2 3">
    <name type="scientific">Monosporascus cannonballus</name>
    <dbReference type="NCBI Taxonomy" id="155416"/>
    <lineage>
        <taxon>Eukaryota</taxon>
        <taxon>Fungi</taxon>
        <taxon>Dikarya</taxon>
        <taxon>Ascomycota</taxon>
        <taxon>Pezizomycotina</taxon>
        <taxon>Sordariomycetes</taxon>
        <taxon>Xylariomycetidae</taxon>
        <taxon>Xylariales</taxon>
        <taxon>Xylariales incertae sedis</taxon>
        <taxon>Monosporascus</taxon>
    </lineage>
</organism>
<dbReference type="Proteomes" id="UP000294003">
    <property type="component" value="Unassembled WGS sequence"/>
</dbReference>
<dbReference type="InterPro" id="IPR002937">
    <property type="entry name" value="Amino_oxidase"/>
</dbReference>
<evidence type="ECO:0000313" key="2">
    <source>
        <dbReference type="EMBL" id="RYO89968.1"/>
    </source>
</evidence>
<dbReference type="PANTHER" id="PTHR10742:SF342">
    <property type="entry name" value="AMINE OXIDASE"/>
    <property type="match status" value="1"/>
</dbReference>
<evidence type="ECO:0000313" key="3">
    <source>
        <dbReference type="Proteomes" id="UP000294003"/>
    </source>
</evidence>
<keyword evidence="3" id="KW-1185">Reference proteome</keyword>
<feature type="domain" description="Amine oxidase" evidence="1">
    <location>
        <begin position="212"/>
        <end position="314"/>
    </location>
</feature>
<proteinExistence type="predicted"/>
<dbReference type="PANTHER" id="PTHR10742">
    <property type="entry name" value="FLAVIN MONOAMINE OXIDASE"/>
    <property type="match status" value="1"/>
</dbReference>
<dbReference type="Gene3D" id="3.90.660.10">
    <property type="match status" value="1"/>
</dbReference>
<dbReference type="EMBL" id="QJNS01000064">
    <property type="protein sequence ID" value="RYO89968.1"/>
    <property type="molecule type" value="Genomic_DNA"/>
</dbReference>
<reference evidence="2 3" key="1">
    <citation type="submission" date="2018-06" db="EMBL/GenBank/DDBJ databases">
        <title>Complete Genomes of Monosporascus.</title>
        <authorList>
            <person name="Robinson A.J."/>
            <person name="Natvig D.O."/>
        </authorList>
    </citation>
    <scope>NUCLEOTIDE SEQUENCE [LARGE SCALE GENOMIC DNA]</scope>
    <source>
        <strain evidence="2 3">CBS 609.92</strain>
    </source>
</reference>
<accession>A0ABY0HC09</accession>